<dbReference type="KEGG" id="bths:CNY62_07670"/>
<name>A0A1D2K520_BROTH</name>
<dbReference type="GO" id="GO:0006814">
    <property type="term" value="P:sodium ion transport"/>
    <property type="evidence" value="ECO:0007669"/>
    <property type="project" value="InterPro"/>
</dbReference>
<accession>A0A1D2K520</accession>
<reference evidence="10 11" key="1">
    <citation type="submission" date="2017-09" db="EMBL/GenBank/DDBJ databases">
        <title>Complete Genome Sequences of Two Strains of the Meat Spoilage Bacterium Brochothrix thermosphacta Isolated from Ground Chicken.</title>
        <authorList>
            <person name="Paoli G.C."/>
            <person name="Wijey C."/>
            <person name="Chen C.-Y."/>
            <person name="Nguyen L."/>
            <person name="Yan X."/>
            <person name="Irwin P.L."/>
        </authorList>
    </citation>
    <scope>NUCLEOTIDE SEQUENCE [LARGE SCALE GENOMIC DNA]</scope>
    <source>
        <strain evidence="10 11">BI</strain>
    </source>
</reference>
<dbReference type="PANTHER" id="PTHR11328:SF24">
    <property type="entry name" value="MAJOR FACILITATOR SUPERFAMILY (MFS) PROFILE DOMAIN-CONTAINING PROTEIN"/>
    <property type="match status" value="1"/>
</dbReference>
<evidence type="ECO:0000256" key="6">
    <source>
        <dbReference type="ARBA" id="ARBA00022989"/>
    </source>
</evidence>
<dbReference type="InterPro" id="IPR001927">
    <property type="entry name" value="Na/Gal_symport"/>
</dbReference>
<feature type="transmembrane region" description="Helical" evidence="8">
    <location>
        <begin position="86"/>
        <end position="104"/>
    </location>
</feature>
<dbReference type="SUPFAM" id="SSF103473">
    <property type="entry name" value="MFS general substrate transporter"/>
    <property type="match status" value="1"/>
</dbReference>
<dbReference type="InterPro" id="IPR020846">
    <property type="entry name" value="MFS_dom"/>
</dbReference>
<evidence type="ECO:0000313" key="10">
    <source>
        <dbReference type="EMBL" id="ATF26261.1"/>
    </source>
</evidence>
<dbReference type="Pfam" id="PF13347">
    <property type="entry name" value="MFS_2"/>
    <property type="match status" value="1"/>
</dbReference>
<gene>
    <name evidence="10" type="ORF">CNY62_07670</name>
</gene>
<keyword evidence="4 8" id="KW-0812">Transmembrane</keyword>
<dbReference type="GO" id="GO:0008643">
    <property type="term" value="P:carbohydrate transport"/>
    <property type="evidence" value="ECO:0007669"/>
    <property type="project" value="InterPro"/>
</dbReference>
<keyword evidence="6 8" id="KW-1133">Transmembrane helix</keyword>
<evidence type="ECO:0000256" key="5">
    <source>
        <dbReference type="ARBA" id="ARBA00022847"/>
    </source>
</evidence>
<dbReference type="OrthoDB" id="9764596at2"/>
<dbReference type="EMBL" id="CP023483">
    <property type="protein sequence ID" value="ATF26261.1"/>
    <property type="molecule type" value="Genomic_DNA"/>
</dbReference>
<keyword evidence="5" id="KW-0769">Symport</keyword>
<dbReference type="PROSITE" id="PS50850">
    <property type="entry name" value="MFS"/>
    <property type="match status" value="1"/>
</dbReference>
<feature type="transmembrane region" description="Helical" evidence="8">
    <location>
        <begin position="54"/>
        <end position="74"/>
    </location>
</feature>
<dbReference type="InterPro" id="IPR018043">
    <property type="entry name" value="Na/Gal_symport_CS"/>
</dbReference>
<keyword evidence="3" id="KW-1003">Cell membrane</keyword>
<feature type="transmembrane region" description="Helical" evidence="8">
    <location>
        <begin position="110"/>
        <end position="135"/>
    </location>
</feature>
<dbReference type="GO" id="GO:0005886">
    <property type="term" value="C:plasma membrane"/>
    <property type="evidence" value="ECO:0007669"/>
    <property type="project" value="UniProtKB-SubCell"/>
</dbReference>
<evidence type="ECO:0000256" key="4">
    <source>
        <dbReference type="ARBA" id="ARBA00022692"/>
    </source>
</evidence>
<evidence type="ECO:0000256" key="3">
    <source>
        <dbReference type="ARBA" id="ARBA00022475"/>
    </source>
</evidence>
<evidence type="ECO:0000259" key="9">
    <source>
        <dbReference type="PROSITE" id="PS50850"/>
    </source>
</evidence>
<feature type="transmembrane region" description="Helical" evidence="8">
    <location>
        <begin position="184"/>
        <end position="203"/>
    </location>
</feature>
<dbReference type="NCBIfam" id="TIGR00792">
    <property type="entry name" value="gph"/>
    <property type="match status" value="1"/>
</dbReference>
<evidence type="ECO:0000313" key="11">
    <source>
        <dbReference type="Proteomes" id="UP000243591"/>
    </source>
</evidence>
<dbReference type="Gene3D" id="1.20.1250.20">
    <property type="entry name" value="MFS general substrate transporter like domains"/>
    <property type="match status" value="2"/>
</dbReference>
<dbReference type="InterPro" id="IPR036259">
    <property type="entry name" value="MFS_trans_sf"/>
</dbReference>
<dbReference type="InterPro" id="IPR039672">
    <property type="entry name" value="MFS_2"/>
</dbReference>
<evidence type="ECO:0000256" key="2">
    <source>
        <dbReference type="ARBA" id="ARBA00022448"/>
    </source>
</evidence>
<protein>
    <submittedName>
        <fullName evidence="10">MFS transporter</fullName>
    </submittedName>
</protein>
<sequence>MATNTNIQKVSMQEKLSYGAGDFATGIVWHVSSMFLMFYYTMVIGLNPATIGTIIFASKIFDGVTDIGMGFIVDKTHSKYGKARPWLLWGAIPFLISGILLYTVPDVSTGWQLVYITISYNLLSFAYTAVNIPYGTLASLITQDQYERSVLNVSRMLFSTFAGLIAGMGTLAIVKVLGDGQKGWITMAIIFSAVGFVCLMLCFKNTKERVKPAIKELEDRKIPFKLSMKFLFRNKYWLLILALFLVQNTGNGVGTAVSTFFVAQVAQVGESMSTESLMMLLTFTKIVPSVIAMLVSLPLVKRFGKRNVAIIGMVVSLVGCFIIFIDPYSISLIIITNVIKGAGGSALVAVMFALLADTIEYGEWRNGVRTEGLVYSAGSFGAKVGTGFGAAVVGWMLAGSGFISGAHVQPESAQSMIMFIFLWLPIIFDTLMIIILVFYKLDKQFPQILADLAAIRESNITK</sequence>
<keyword evidence="2" id="KW-0813">Transport</keyword>
<dbReference type="RefSeq" id="WP_069126302.1">
    <property type="nucleotide sequence ID" value="NZ_CP023483.1"/>
</dbReference>
<dbReference type="PROSITE" id="PS00872">
    <property type="entry name" value="NA_GALACTOSIDE_SYMP"/>
    <property type="match status" value="1"/>
</dbReference>
<feature type="domain" description="Major facilitator superfamily (MFS) profile" evidence="9">
    <location>
        <begin position="10"/>
        <end position="443"/>
    </location>
</feature>
<keyword evidence="7 8" id="KW-0472">Membrane</keyword>
<feature type="transmembrane region" description="Helical" evidence="8">
    <location>
        <begin position="21"/>
        <end position="42"/>
    </location>
</feature>
<feature type="transmembrane region" description="Helical" evidence="8">
    <location>
        <begin position="417"/>
        <end position="439"/>
    </location>
</feature>
<dbReference type="PANTHER" id="PTHR11328">
    <property type="entry name" value="MAJOR FACILITATOR SUPERFAMILY DOMAIN-CONTAINING PROTEIN"/>
    <property type="match status" value="1"/>
</dbReference>
<feature type="transmembrane region" description="Helical" evidence="8">
    <location>
        <begin position="236"/>
        <end position="257"/>
    </location>
</feature>
<feature type="transmembrane region" description="Helical" evidence="8">
    <location>
        <begin position="331"/>
        <end position="356"/>
    </location>
</feature>
<organism evidence="10 11">
    <name type="scientific">Brochothrix thermosphacta</name>
    <name type="common">Microbacterium thermosphactum</name>
    <dbReference type="NCBI Taxonomy" id="2756"/>
    <lineage>
        <taxon>Bacteria</taxon>
        <taxon>Bacillati</taxon>
        <taxon>Bacillota</taxon>
        <taxon>Bacilli</taxon>
        <taxon>Bacillales</taxon>
        <taxon>Listeriaceae</taxon>
        <taxon>Brochothrix</taxon>
    </lineage>
</organism>
<dbReference type="AlphaFoldDB" id="A0A1D2K520"/>
<proteinExistence type="predicted"/>
<feature type="transmembrane region" description="Helical" evidence="8">
    <location>
        <begin position="307"/>
        <end position="325"/>
    </location>
</feature>
<feature type="transmembrane region" description="Helical" evidence="8">
    <location>
        <begin position="156"/>
        <end position="178"/>
    </location>
</feature>
<dbReference type="GO" id="GO:0015293">
    <property type="term" value="F:symporter activity"/>
    <property type="evidence" value="ECO:0007669"/>
    <property type="project" value="UniProtKB-KW"/>
</dbReference>
<dbReference type="CDD" id="cd17332">
    <property type="entry name" value="MFS_MelB_like"/>
    <property type="match status" value="1"/>
</dbReference>
<feature type="transmembrane region" description="Helical" evidence="8">
    <location>
        <begin position="377"/>
        <end position="397"/>
    </location>
</feature>
<keyword evidence="11" id="KW-1185">Reference proteome</keyword>
<evidence type="ECO:0000256" key="1">
    <source>
        <dbReference type="ARBA" id="ARBA00004651"/>
    </source>
</evidence>
<feature type="transmembrane region" description="Helical" evidence="8">
    <location>
        <begin position="277"/>
        <end position="300"/>
    </location>
</feature>
<dbReference type="Proteomes" id="UP000243591">
    <property type="component" value="Chromosome"/>
</dbReference>
<evidence type="ECO:0000256" key="7">
    <source>
        <dbReference type="ARBA" id="ARBA00023136"/>
    </source>
</evidence>
<comment type="subcellular location">
    <subcellularLocation>
        <location evidence="1">Cell membrane</location>
        <topology evidence="1">Multi-pass membrane protein</topology>
    </subcellularLocation>
</comment>
<evidence type="ECO:0000256" key="8">
    <source>
        <dbReference type="SAM" id="Phobius"/>
    </source>
</evidence>